<accession>A0AA40BRU4</accession>
<name>A0AA40BRU4_9PEZI</name>
<keyword evidence="6" id="KW-0963">Cytoplasm</keyword>
<comment type="pathway">
    <text evidence="3">tRNA modification; 5-methoxycarbonylmethyl-2-thiouridine-tRNA biosynthesis.</text>
</comment>
<dbReference type="EMBL" id="JAUKTV010000004">
    <property type="protein sequence ID" value="KAK0739224.1"/>
    <property type="molecule type" value="Genomic_DNA"/>
</dbReference>
<proteinExistence type="inferred from homology"/>
<protein>
    <recommendedName>
        <fullName evidence="5">Elongator complex protein 5</fullName>
    </recommendedName>
</protein>
<dbReference type="Gene3D" id="3.40.50.300">
    <property type="entry name" value="P-loop containing nucleotide triphosphate hydrolases"/>
    <property type="match status" value="1"/>
</dbReference>
<keyword evidence="11" id="KW-1185">Reference proteome</keyword>
<gene>
    <name evidence="10" type="ORF">B0T21DRAFT_346560</name>
</gene>
<dbReference type="AlphaFoldDB" id="A0AA40BRU4"/>
<dbReference type="GO" id="GO:0033588">
    <property type="term" value="C:elongator holoenzyme complex"/>
    <property type="evidence" value="ECO:0007669"/>
    <property type="project" value="InterPro"/>
</dbReference>
<evidence type="ECO:0000256" key="8">
    <source>
        <dbReference type="ARBA" id="ARBA00023242"/>
    </source>
</evidence>
<evidence type="ECO:0000256" key="3">
    <source>
        <dbReference type="ARBA" id="ARBA00005043"/>
    </source>
</evidence>
<evidence type="ECO:0000256" key="6">
    <source>
        <dbReference type="ARBA" id="ARBA00022490"/>
    </source>
</evidence>
<sequence>MAPSAASHHRSHSLLLLQKLLNLRDKASPLTLILDTLEQSAQPLINEFMTRAKISKTKIIFISLSTLKKPPLADVFIRGRHKSLQQLASEIIPHVTPSTSGPTNQTAHDKSLPEPQFGLHSGREGVLVGLHPPHSPSPSQQSQPQTKNAVVINMELRRKSGRVVQEKFILFPASPSPSETSPGQTTPTQTGVKGVGALMLLSDHPAFSTTSTTGGEEEQEMEATFNLGLTEKQRRDREGVVLPYFDAQTEVGGGEGGRILYDMGREDDFDEEEDEI</sequence>
<evidence type="ECO:0000313" key="11">
    <source>
        <dbReference type="Proteomes" id="UP001172159"/>
    </source>
</evidence>
<keyword evidence="8" id="KW-0539">Nucleus</keyword>
<reference evidence="10" key="1">
    <citation type="submission" date="2023-06" db="EMBL/GenBank/DDBJ databases">
        <title>Genome-scale phylogeny and comparative genomics of the fungal order Sordariales.</title>
        <authorList>
            <consortium name="Lawrence Berkeley National Laboratory"/>
            <person name="Hensen N."/>
            <person name="Bonometti L."/>
            <person name="Westerberg I."/>
            <person name="Brannstrom I.O."/>
            <person name="Guillou S."/>
            <person name="Cros-Aarteil S."/>
            <person name="Calhoun S."/>
            <person name="Haridas S."/>
            <person name="Kuo A."/>
            <person name="Mondo S."/>
            <person name="Pangilinan J."/>
            <person name="Riley R."/>
            <person name="Labutti K."/>
            <person name="Andreopoulos B."/>
            <person name="Lipzen A."/>
            <person name="Chen C."/>
            <person name="Yanf M."/>
            <person name="Daum C."/>
            <person name="Ng V."/>
            <person name="Clum A."/>
            <person name="Steindorff A."/>
            <person name="Ohm R."/>
            <person name="Martin F."/>
            <person name="Silar P."/>
            <person name="Natvig D."/>
            <person name="Lalanne C."/>
            <person name="Gautier V."/>
            <person name="Ament-Velasquez S.L."/>
            <person name="Kruys A."/>
            <person name="Hutchinson M.I."/>
            <person name="Powell A.J."/>
            <person name="Barry K."/>
            <person name="Miller A.N."/>
            <person name="Grigoriev I.V."/>
            <person name="Debuchy R."/>
            <person name="Gladieux P."/>
            <person name="Thoren M.H."/>
            <person name="Johannesson H."/>
        </authorList>
    </citation>
    <scope>NUCLEOTIDE SEQUENCE</scope>
    <source>
        <strain evidence="10">CBS 540.89</strain>
    </source>
</reference>
<organism evidence="10 11">
    <name type="scientific">Apiosordaria backusii</name>
    <dbReference type="NCBI Taxonomy" id="314023"/>
    <lineage>
        <taxon>Eukaryota</taxon>
        <taxon>Fungi</taxon>
        <taxon>Dikarya</taxon>
        <taxon>Ascomycota</taxon>
        <taxon>Pezizomycotina</taxon>
        <taxon>Sordariomycetes</taxon>
        <taxon>Sordariomycetidae</taxon>
        <taxon>Sordariales</taxon>
        <taxon>Lasiosphaeriaceae</taxon>
        <taxon>Apiosordaria</taxon>
    </lineage>
</organism>
<dbReference type="PANTHER" id="PTHR15641">
    <property type="entry name" value="ELONGATOR COMPLEX PROTEIN 5"/>
    <property type="match status" value="1"/>
</dbReference>
<dbReference type="GO" id="GO:0005634">
    <property type="term" value="C:nucleus"/>
    <property type="evidence" value="ECO:0007669"/>
    <property type="project" value="UniProtKB-SubCell"/>
</dbReference>
<dbReference type="InterPro" id="IPR019519">
    <property type="entry name" value="Elp5"/>
</dbReference>
<keyword evidence="7" id="KW-0819">tRNA processing</keyword>
<evidence type="ECO:0000256" key="9">
    <source>
        <dbReference type="SAM" id="MobiDB-lite"/>
    </source>
</evidence>
<evidence type="ECO:0000256" key="1">
    <source>
        <dbReference type="ARBA" id="ARBA00004123"/>
    </source>
</evidence>
<dbReference type="PANTHER" id="PTHR15641:SF1">
    <property type="entry name" value="ELONGATOR COMPLEX PROTEIN 5"/>
    <property type="match status" value="1"/>
</dbReference>
<evidence type="ECO:0000313" key="10">
    <source>
        <dbReference type="EMBL" id="KAK0739224.1"/>
    </source>
</evidence>
<evidence type="ECO:0000256" key="5">
    <source>
        <dbReference type="ARBA" id="ARBA00020264"/>
    </source>
</evidence>
<comment type="subcellular location">
    <subcellularLocation>
        <location evidence="2">Cytoplasm</location>
    </subcellularLocation>
    <subcellularLocation>
        <location evidence="1">Nucleus</location>
    </subcellularLocation>
</comment>
<comment type="caution">
    <text evidence="10">The sequence shown here is derived from an EMBL/GenBank/DDBJ whole genome shotgun (WGS) entry which is preliminary data.</text>
</comment>
<dbReference type="GO" id="GO:0000049">
    <property type="term" value="F:tRNA binding"/>
    <property type="evidence" value="ECO:0007669"/>
    <property type="project" value="TreeGrafter"/>
</dbReference>
<dbReference type="CDD" id="cd19496">
    <property type="entry name" value="Elp5"/>
    <property type="match status" value="1"/>
</dbReference>
<dbReference type="Pfam" id="PF10483">
    <property type="entry name" value="Elong_Iki1"/>
    <property type="match status" value="2"/>
</dbReference>
<feature type="region of interest" description="Disordered" evidence="9">
    <location>
        <begin position="253"/>
        <end position="276"/>
    </location>
</feature>
<dbReference type="GO" id="GO:0005829">
    <property type="term" value="C:cytosol"/>
    <property type="evidence" value="ECO:0007669"/>
    <property type="project" value="TreeGrafter"/>
</dbReference>
<evidence type="ECO:0000256" key="7">
    <source>
        <dbReference type="ARBA" id="ARBA00022694"/>
    </source>
</evidence>
<evidence type="ECO:0000256" key="2">
    <source>
        <dbReference type="ARBA" id="ARBA00004496"/>
    </source>
</evidence>
<comment type="similarity">
    <text evidence="4">Belongs to the ELP5 family.</text>
</comment>
<feature type="compositionally biased region" description="Acidic residues" evidence="9">
    <location>
        <begin position="265"/>
        <end position="276"/>
    </location>
</feature>
<dbReference type="Proteomes" id="UP001172159">
    <property type="component" value="Unassembled WGS sequence"/>
</dbReference>
<dbReference type="InterPro" id="IPR027417">
    <property type="entry name" value="P-loop_NTPase"/>
</dbReference>
<evidence type="ECO:0000256" key="4">
    <source>
        <dbReference type="ARBA" id="ARBA00009567"/>
    </source>
</evidence>
<dbReference type="GO" id="GO:0002098">
    <property type="term" value="P:tRNA wobble uridine modification"/>
    <property type="evidence" value="ECO:0007669"/>
    <property type="project" value="InterPro"/>
</dbReference>